<gene>
    <name evidence="1" type="ORF">BVC80_8171g4</name>
</gene>
<dbReference type="Proteomes" id="UP000195402">
    <property type="component" value="Unassembled WGS sequence"/>
</dbReference>
<evidence type="ECO:0000313" key="2">
    <source>
        <dbReference type="Proteomes" id="UP000195402"/>
    </source>
</evidence>
<protein>
    <submittedName>
        <fullName evidence="1">Uncharacterized protein</fullName>
    </submittedName>
</protein>
<comment type="caution">
    <text evidence="1">The sequence shown here is derived from an EMBL/GenBank/DDBJ whole genome shotgun (WGS) entry which is preliminary data.</text>
</comment>
<dbReference type="AlphaFoldDB" id="A0A200QSN6"/>
<evidence type="ECO:0000313" key="1">
    <source>
        <dbReference type="EMBL" id="OVA13452.1"/>
    </source>
</evidence>
<dbReference type="InParanoid" id="A0A200QSN6"/>
<name>A0A200QSN6_MACCD</name>
<accession>A0A200QSN6</accession>
<dbReference type="EMBL" id="MVGT01001135">
    <property type="protein sequence ID" value="OVA13452.1"/>
    <property type="molecule type" value="Genomic_DNA"/>
</dbReference>
<keyword evidence="2" id="KW-1185">Reference proteome</keyword>
<organism evidence="1 2">
    <name type="scientific">Macleaya cordata</name>
    <name type="common">Five-seeded plume-poppy</name>
    <name type="synonym">Bocconia cordata</name>
    <dbReference type="NCBI Taxonomy" id="56857"/>
    <lineage>
        <taxon>Eukaryota</taxon>
        <taxon>Viridiplantae</taxon>
        <taxon>Streptophyta</taxon>
        <taxon>Embryophyta</taxon>
        <taxon>Tracheophyta</taxon>
        <taxon>Spermatophyta</taxon>
        <taxon>Magnoliopsida</taxon>
        <taxon>Ranunculales</taxon>
        <taxon>Papaveraceae</taxon>
        <taxon>Papaveroideae</taxon>
        <taxon>Macleaya</taxon>
    </lineage>
</organism>
<reference evidence="1 2" key="1">
    <citation type="journal article" date="2017" name="Mol. Plant">
        <title>The Genome of Medicinal Plant Macleaya cordata Provides New Insights into Benzylisoquinoline Alkaloids Metabolism.</title>
        <authorList>
            <person name="Liu X."/>
            <person name="Liu Y."/>
            <person name="Huang P."/>
            <person name="Ma Y."/>
            <person name="Qing Z."/>
            <person name="Tang Q."/>
            <person name="Cao H."/>
            <person name="Cheng P."/>
            <person name="Zheng Y."/>
            <person name="Yuan Z."/>
            <person name="Zhou Y."/>
            <person name="Liu J."/>
            <person name="Tang Z."/>
            <person name="Zhuo Y."/>
            <person name="Zhang Y."/>
            <person name="Yu L."/>
            <person name="Huang J."/>
            <person name="Yang P."/>
            <person name="Peng Q."/>
            <person name="Zhang J."/>
            <person name="Jiang W."/>
            <person name="Zhang Z."/>
            <person name="Lin K."/>
            <person name="Ro D.K."/>
            <person name="Chen X."/>
            <person name="Xiong X."/>
            <person name="Shang Y."/>
            <person name="Huang S."/>
            <person name="Zeng J."/>
        </authorList>
    </citation>
    <scope>NUCLEOTIDE SEQUENCE [LARGE SCALE GENOMIC DNA]</scope>
    <source>
        <strain evidence="2">cv. BLH2017</strain>
        <tissue evidence="1">Root</tissue>
    </source>
</reference>
<sequence>MHGIILLVYTGHASGLHKTTAHHSAIPMCIGISPLIAESTVPLDPCHGTLRTSACLVLEDQWAMHLTASVCLQAFSEWYCGSQMNEQTGVLWKTAIASKSSPLQVLCHSPLLIMIVNASDHSLSAGALILRNVLLYVVRHDSIRHLYKSISEKKLETLIGKKENKQ</sequence>
<proteinExistence type="predicted"/>